<dbReference type="EMBL" id="JBDXSU010000041">
    <property type="protein sequence ID" value="MFB5193129.1"/>
    <property type="molecule type" value="Genomic_DNA"/>
</dbReference>
<dbReference type="InterPro" id="IPR008145">
    <property type="entry name" value="GK/Ca_channel_bsu"/>
</dbReference>
<evidence type="ECO:0000256" key="5">
    <source>
        <dbReference type="ARBA" id="ARBA00022679"/>
    </source>
</evidence>
<dbReference type="InterPro" id="IPR001387">
    <property type="entry name" value="Cro/C1-type_HTH"/>
</dbReference>
<evidence type="ECO:0000256" key="7">
    <source>
        <dbReference type="ARBA" id="ARBA00022777"/>
    </source>
</evidence>
<dbReference type="PANTHER" id="PTHR23117:SF13">
    <property type="entry name" value="GUANYLATE KINASE"/>
    <property type="match status" value="1"/>
</dbReference>
<keyword evidence="6" id="KW-0547">Nucleotide-binding</keyword>
<protein>
    <recommendedName>
        <fullName evidence="4">Guanylate kinase</fullName>
        <ecNumber evidence="3">2.7.4.8</ecNumber>
    </recommendedName>
    <alternativeName>
        <fullName evidence="9">GMP kinase</fullName>
    </alternativeName>
</protein>
<proteinExistence type="inferred from homology"/>
<evidence type="ECO:0000256" key="10">
    <source>
        <dbReference type="ARBA" id="ARBA00048594"/>
    </source>
</evidence>
<dbReference type="Gene3D" id="3.40.50.300">
    <property type="entry name" value="P-loop containing nucleotide triphosphate hydrolases"/>
    <property type="match status" value="1"/>
</dbReference>
<dbReference type="InterPro" id="IPR027417">
    <property type="entry name" value="P-loop_NTPase"/>
</dbReference>
<dbReference type="GO" id="GO:0004385">
    <property type="term" value="F:GMP kinase activity"/>
    <property type="evidence" value="ECO:0007669"/>
    <property type="project" value="UniProtKB-EC"/>
</dbReference>
<evidence type="ECO:0000256" key="11">
    <source>
        <dbReference type="SAM" id="MobiDB-lite"/>
    </source>
</evidence>
<dbReference type="InterPro" id="IPR017665">
    <property type="entry name" value="Guanylate_kinase"/>
</dbReference>
<organism evidence="14 15">
    <name type="scientific">Alicyclobacillus fastidiosus</name>
    <dbReference type="NCBI Taxonomy" id="392011"/>
    <lineage>
        <taxon>Bacteria</taxon>
        <taxon>Bacillati</taxon>
        <taxon>Bacillota</taxon>
        <taxon>Bacilli</taxon>
        <taxon>Bacillales</taxon>
        <taxon>Alicyclobacillaceae</taxon>
        <taxon>Alicyclobacillus</taxon>
    </lineage>
</organism>
<dbReference type="Pfam" id="PF00625">
    <property type="entry name" value="Guanylate_kin"/>
    <property type="match status" value="1"/>
</dbReference>
<dbReference type="InterPro" id="IPR008144">
    <property type="entry name" value="Guanylate_kin-like_dom"/>
</dbReference>
<dbReference type="PROSITE" id="PS50943">
    <property type="entry name" value="HTH_CROC1"/>
    <property type="match status" value="1"/>
</dbReference>
<dbReference type="InterPro" id="IPR020590">
    <property type="entry name" value="Guanylate_kinase_CS"/>
</dbReference>
<evidence type="ECO:0000259" key="12">
    <source>
        <dbReference type="PROSITE" id="PS50052"/>
    </source>
</evidence>
<dbReference type="EC" id="2.7.4.8" evidence="3"/>
<name>A0ABV5ALJ0_9BACL</name>
<accession>A0ABV5ALJ0</accession>
<comment type="function">
    <text evidence="1">Essential for recycling GMP and indirectly, cGMP.</text>
</comment>
<reference evidence="14 15" key="1">
    <citation type="journal article" date="2024" name="Int. J. Mol. Sci.">
        <title>Exploration of Alicyclobacillus spp. Genome in Search of Antibiotic Resistance.</title>
        <authorList>
            <person name="Bucka-Kolendo J."/>
            <person name="Kiousi D.E."/>
            <person name="Dekowska A."/>
            <person name="Mikolajczuk-Szczyrba A."/>
            <person name="Karadedos D.M."/>
            <person name="Michael P."/>
            <person name="Galanis A."/>
            <person name="Sokolowska B."/>
        </authorList>
    </citation>
    <scope>NUCLEOTIDE SEQUENCE [LARGE SCALE GENOMIC DNA]</scope>
    <source>
        <strain evidence="14 15">KKP 3000</strain>
    </source>
</reference>
<dbReference type="NCBIfam" id="TIGR03263">
    <property type="entry name" value="guanyl_kin"/>
    <property type="match status" value="1"/>
</dbReference>
<evidence type="ECO:0000256" key="8">
    <source>
        <dbReference type="ARBA" id="ARBA00022840"/>
    </source>
</evidence>
<dbReference type="PANTHER" id="PTHR23117">
    <property type="entry name" value="GUANYLATE KINASE-RELATED"/>
    <property type="match status" value="1"/>
</dbReference>
<feature type="region of interest" description="Disordered" evidence="11">
    <location>
        <begin position="261"/>
        <end position="282"/>
    </location>
</feature>
<keyword evidence="8" id="KW-0067">ATP-binding</keyword>
<dbReference type="RefSeq" id="WP_275475138.1">
    <property type="nucleotide sequence ID" value="NZ_CP162940.1"/>
</dbReference>
<dbReference type="InterPro" id="IPR010982">
    <property type="entry name" value="Lambda_DNA-bd_dom_sf"/>
</dbReference>
<dbReference type="Pfam" id="PF13443">
    <property type="entry name" value="HTH_26"/>
    <property type="match status" value="1"/>
</dbReference>
<comment type="caution">
    <text evidence="14">The sequence shown here is derived from an EMBL/GenBank/DDBJ whole genome shotgun (WGS) entry which is preliminary data.</text>
</comment>
<evidence type="ECO:0000256" key="1">
    <source>
        <dbReference type="ARBA" id="ARBA00003531"/>
    </source>
</evidence>
<comment type="similarity">
    <text evidence="2">Belongs to the guanylate kinase family.</text>
</comment>
<dbReference type="CDD" id="cd00071">
    <property type="entry name" value="GMPK"/>
    <property type="match status" value="1"/>
</dbReference>
<evidence type="ECO:0000256" key="6">
    <source>
        <dbReference type="ARBA" id="ARBA00022741"/>
    </source>
</evidence>
<evidence type="ECO:0000259" key="13">
    <source>
        <dbReference type="PROSITE" id="PS50943"/>
    </source>
</evidence>
<feature type="compositionally biased region" description="Polar residues" evidence="11">
    <location>
        <begin position="272"/>
        <end position="282"/>
    </location>
</feature>
<dbReference type="Gene3D" id="1.10.260.40">
    <property type="entry name" value="lambda repressor-like DNA-binding domains"/>
    <property type="match status" value="1"/>
</dbReference>
<feature type="compositionally biased region" description="Basic and acidic residues" evidence="11">
    <location>
        <begin position="261"/>
        <end position="271"/>
    </location>
</feature>
<gene>
    <name evidence="14" type="primary">gmk</name>
    <name evidence="14" type="ORF">KKP3000_003074</name>
</gene>
<dbReference type="SUPFAM" id="SSF52540">
    <property type="entry name" value="P-loop containing nucleoside triphosphate hydrolases"/>
    <property type="match status" value="1"/>
</dbReference>
<feature type="domain" description="HTH cro/C1-type" evidence="13">
    <location>
        <begin position="14"/>
        <end position="63"/>
    </location>
</feature>
<dbReference type="SUPFAM" id="SSF47413">
    <property type="entry name" value="lambda repressor-like DNA-binding domains"/>
    <property type="match status" value="1"/>
</dbReference>
<evidence type="ECO:0000256" key="4">
    <source>
        <dbReference type="ARBA" id="ARBA00016296"/>
    </source>
</evidence>
<evidence type="ECO:0000256" key="9">
    <source>
        <dbReference type="ARBA" id="ARBA00030128"/>
    </source>
</evidence>
<keyword evidence="7 14" id="KW-0418">Kinase</keyword>
<dbReference type="PROSITE" id="PS00856">
    <property type="entry name" value="GUANYLATE_KINASE_1"/>
    <property type="match status" value="1"/>
</dbReference>
<comment type="catalytic activity">
    <reaction evidence="10">
        <text>GMP + ATP = GDP + ADP</text>
        <dbReference type="Rhea" id="RHEA:20780"/>
        <dbReference type="ChEBI" id="CHEBI:30616"/>
        <dbReference type="ChEBI" id="CHEBI:58115"/>
        <dbReference type="ChEBI" id="CHEBI:58189"/>
        <dbReference type="ChEBI" id="CHEBI:456216"/>
        <dbReference type="EC" id="2.7.4.8"/>
    </reaction>
</comment>
<evidence type="ECO:0000256" key="2">
    <source>
        <dbReference type="ARBA" id="ARBA00005790"/>
    </source>
</evidence>
<dbReference type="SMART" id="SM00072">
    <property type="entry name" value="GuKc"/>
    <property type="match status" value="1"/>
</dbReference>
<dbReference type="Proteomes" id="UP001579974">
    <property type="component" value="Unassembled WGS sequence"/>
</dbReference>
<keyword evidence="5 14" id="KW-0808">Transferase</keyword>
<evidence type="ECO:0000256" key="3">
    <source>
        <dbReference type="ARBA" id="ARBA00012961"/>
    </source>
</evidence>
<dbReference type="PROSITE" id="PS50052">
    <property type="entry name" value="GUANYLATE_KINASE_2"/>
    <property type="match status" value="1"/>
</dbReference>
<evidence type="ECO:0000313" key="15">
    <source>
        <dbReference type="Proteomes" id="UP001579974"/>
    </source>
</evidence>
<sequence>MDRVQFHLDRLLFEKNMKIPDLVEKSGVNKNTLYAIKKNMISRVDLKVLQNICDALGCSLSELMSYIPQTLTSTREGVLFVLSGPSGAGKNTLINSLKQNYDLGLTFIPSFTTRAMRPGEVEGNPYFFVTLHDFEQMAARGEFLEHEIIHGNYYGTHLKTYEKTLRDGKDVIKDIDVNGALNLKKTFPSNIVLIYVRPTVLNDLEGRLHGRGDADEEIRRRLERLKYEESLSDQFDFLIFNDDIPTATAELAQIIKTYTKRSDNHEPRGQNRVETTYAQNAK</sequence>
<evidence type="ECO:0000313" key="14">
    <source>
        <dbReference type="EMBL" id="MFB5193129.1"/>
    </source>
</evidence>
<keyword evidence="15" id="KW-1185">Reference proteome</keyword>
<feature type="domain" description="Guanylate kinase-like" evidence="12">
    <location>
        <begin position="77"/>
        <end position="256"/>
    </location>
</feature>